<comment type="caution">
    <text evidence="4">The sequence shown here is derived from an EMBL/GenBank/DDBJ whole genome shotgun (WGS) entry which is preliminary data.</text>
</comment>
<dbReference type="AlphaFoldDB" id="A0A068S137"/>
<dbReference type="GO" id="GO:0008270">
    <property type="term" value="F:zinc ion binding"/>
    <property type="evidence" value="ECO:0007669"/>
    <property type="project" value="UniProtKB-KW"/>
</dbReference>
<accession>A0A068S137</accession>
<sequence length="173" mass="19410">MHPQSVSDTDQRRPTIPPTLEQLDCCVAMQIAQVVKEVCIHQQGGLANPDLVSRAAHWAITFITHDPFCREYYYWLTIDQLSTHYTQSHHLPRNSSATATSIPTPPPTPEPQEVPCSPPQTGDVSSNGGISPIMTCHHCQRTFSRTDSLKRHLKRTCTYNKGYTSQHVFSAIK</sequence>
<organism evidence="4 5">
    <name type="scientific">Lichtheimia corymbifera JMRC:FSU:9682</name>
    <dbReference type="NCBI Taxonomy" id="1263082"/>
    <lineage>
        <taxon>Eukaryota</taxon>
        <taxon>Fungi</taxon>
        <taxon>Fungi incertae sedis</taxon>
        <taxon>Mucoromycota</taxon>
        <taxon>Mucoromycotina</taxon>
        <taxon>Mucoromycetes</taxon>
        <taxon>Mucorales</taxon>
        <taxon>Lichtheimiaceae</taxon>
        <taxon>Lichtheimia</taxon>
    </lineage>
</organism>
<proteinExistence type="predicted"/>
<reference evidence="4" key="1">
    <citation type="submission" date="2013-08" db="EMBL/GenBank/DDBJ databases">
        <title>Gene expansion shapes genome architecture in the human pathogen Lichtheimia corymbifera: an evolutionary genomics analysis in the ancient terrestrial Mucorales (Mucoromycotina).</title>
        <authorList>
            <person name="Schwartze V.U."/>
            <person name="Winter S."/>
            <person name="Shelest E."/>
            <person name="Marcet-Houben M."/>
            <person name="Horn F."/>
            <person name="Wehner S."/>
            <person name="Hoffmann K."/>
            <person name="Riege K."/>
            <person name="Sammeth M."/>
            <person name="Nowrousian M."/>
            <person name="Valiante V."/>
            <person name="Linde J."/>
            <person name="Jacobsen I.D."/>
            <person name="Marz M."/>
            <person name="Brakhage A.A."/>
            <person name="Gabaldon T."/>
            <person name="Bocker S."/>
            <person name="Voigt K."/>
        </authorList>
    </citation>
    <scope>NUCLEOTIDE SEQUENCE [LARGE SCALE GENOMIC DNA]</scope>
    <source>
        <strain evidence="4">FSU 9682</strain>
    </source>
</reference>
<dbReference type="OrthoDB" id="8922241at2759"/>
<keyword evidence="1" id="KW-0863">Zinc-finger</keyword>
<feature type="region of interest" description="Disordered" evidence="2">
    <location>
        <begin position="90"/>
        <end position="124"/>
    </location>
</feature>
<dbReference type="InterPro" id="IPR013087">
    <property type="entry name" value="Znf_C2H2_type"/>
</dbReference>
<keyword evidence="1" id="KW-0862">Zinc</keyword>
<evidence type="ECO:0000313" key="5">
    <source>
        <dbReference type="Proteomes" id="UP000027586"/>
    </source>
</evidence>
<keyword evidence="5" id="KW-1185">Reference proteome</keyword>
<gene>
    <name evidence="4" type="ORF">LCOR_07168.1</name>
</gene>
<evidence type="ECO:0000256" key="1">
    <source>
        <dbReference type="PROSITE-ProRule" id="PRU00042"/>
    </source>
</evidence>
<dbReference type="VEuPathDB" id="FungiDB:LCOR_07168.1"/>
<dbReference type="Proteomes" id="UP000027586">
    <property type="component" value="Unassembled WGS sequence"/>
</dbReference>
<evidence type="ECO:0000256" key="2">
    <source>
        <dbReference type="SAM" id="MobiDB-lite"/>
    </source>
</evidence>
<dbReference type="EMBL" id="CBTN010000035">
    <property type="protein sequence ID" value="CDH56083.1"/>
    <property type="molecule type" value="Genomic_DNA"/>
</dbReference>
<dbReference type="PROSITE" id="PS50157">
    <property type="entry name" value="ZINC_FINGER_C2H2_2"/>
    <property type="match status" value="1"/>
</dbReference>
<name>A0A068S137_9FUNG</name>
<feature type="compositionally biased region" description="Pro residues" evidence="2">
    <location>
        <begin position="103"/>
        <end position="118"/>
    </location>
</feature>
<protein>
    <recommendedName>
        <fullName evidence="3">C2H2-type domain-containing protein</fullName>
    </recommendedName>
</protein>
<evidence type="ECO:0000313" key="4">
    <source>
        <dbReference type="EMBL" id="CDH56083.1"/>
    </source>
</evidence>
<feature type="domain" description="C2H2-type" evidence="3">
    <location>
        <begin position="134"/>
        <end position="162"/>
    </location>
</feature>
<evidence type="ECO:0000259" key="3">
    <source>
        <dbReference type="PROSITE" id="PS50157"/>
    </source>
</evidence>
<keyword evidence="1" id="KW-0479">Metal-binding</keyword>